<evidence type="ECO:0000313" key="2">
    <source>
        <dbReference type="Proteomes" id="UP000887013"/>
    </source>
</evidence>
<dbReference type="EMBL" id="BMAW01050613">
    <property type="protein sequence ID" value="GFS76232.1"/>
    <property type="molecule type" value="Genomic_DNA"/>
</dbReference>
<accession>A0A8X6MSZ9</accession>
<sequence length="141" mass="15981">MKTNFHLEPAVAQPVASPIKQNAARGAADIEREGGRLTVLSSLFSLFSKLLKQDSFRCPAGQCKWIRRDGFPLKSYRPVRRKRLVKFSFQKIMPVSERGNGLLVSHVGTCRPVFFGYGMLRSRAGSRRPLWSRCRGNSRNQ</sequence>
<proteinExistence type="predicted"/>
<evidence type="ECO:0000313" key="1">
    <source>
        <dbReference type="EMBL" id="GFS76232.1"/>
    </source>
</evidence>
<gene>
    <name evidence="1" type="ORF">NPIL_244221</name>
</gene>
<dbReference type="AlphaFoldDB" id="A0A8X6MSZ9"/>
<comment type="caution">
    <text evidence="1">The sequence shown here is derived from an EMBL/GenBank/DDBJ whole genome shotgun (WGS) entry which is preliminary data.</text>
</comment>
<keyword evidence="2" id="KW-1185">Reference proteome</keyword>
<protein>
    <submittedName>
        <fullName evidence="1">Uncharacterized protein</fullName>
    </submittedName>
</protein>
<name>A0A8X6MSZ9_NEPPI</name>
<organism evidence="1 2">
    <name type="scientific">Nephila pilipes</name>
    <name type="common">Giant wood spider</name>
    <name type="synonym">Nephila maculata</name>
    <dbReference type="NCBI Taxonomy" id="299642"/>
    <lineage>
        <taxon>Eukaryota</taxon>
        <taxon>Metazoa</taxon>
        <taxon>Ecdysozoa</taxon>
        <taxon>Arthropoda</taxon>
        <taxon>Chelicerata</taxon>
        <taxon>Arachnida</taxon>
        <taxon>Araneae</taxon>
        <taxon>Araneomorphae</taxon>
        <taxon>Entelegynae</taxon>
        <taxon>Araneoidea</taxon>
        <taxon>Nephilidae</taxon>
        <taxon>Nephila</taxon>
    </lineage>
</organism>
<dbReference type="Proteomes" id="UP000887013">
    <property type="component" value="Unassembled WGS sequence"/>
</dbReference>
<reference evidence="1" key="1">
    <citation type="submission" date="2020-08" db="EMBL/GenBank/DDBJ databases">
        <title>Multicomponent nature underlies the extraordinary mechanical properties of spider dragline silk.</title>
        <authorList>
            <person name="Kono N."/>
            <person name="Nakamura H."/>
            <person name="Mori M."/>
            <person name="Yoshida Y."/>
            <person name="Ohtoshi R."/>
            <person name="Malay A.D."/>
            <person name="Moran D.A.P."/>
            <person name="Tomita M."/>
            <person name="Numata K."/>
            <person name="Arakawa K."/>
        </authorList>
    </citation>
    <scope>NUCLEOTIDE SEQUENCE</scope>
</reference>